<name>A0A2G5B6J4_COERN</name>
<comment type="similarity">
    <text evidence="1">Belongs to the universal ribosomal protein uL15 family.</text>
</comment>
<dbReference type="PANTHER" id="PTHR12934">
    <property type="entry name" value="50S RIBOSOMAL PROTEIN L15"/>
    <property type="match status" value="1"/>
</dbReference>
<dbReference type="InterPro" id="IPR030878">
    <property type="entry name" value="Ribosomal_uL15"/>
</dbReference>
<keyword evidence="3" id="KW-0687">Ribonucleoprotein</keyword>
<dbReference type="GO" id="GO:0003735">
    <property type="term" value="F:structural constituent of ribosome"/>
    <property type="evidence" value="ECO:0007669"/>
    <property type="project" value="InterPro"/>
</dbReference>
<gene>
    <name evidence="6" type="ORF">COEREDRAFT_82644</name>
</gene>
<dbReference type="SUPFAM" id="SSF52080">
    <property type="entry name" value="Ribosomal proteins L15p and L18e"/>
    <property type="match status" value="1"/>
</dbReference>
<dbReference type="PANTHER" id="PTHR12934:SF11">
    <property type="entry name" value="LARGE RIBOSOMAL SUBUNIT PROTEIN UL15M"/>
    <property type="match status" value="1"/>
</dbReference>
<dbReference type="AlphaFoldDB" id="A0A2G5B6J4"/>
<proteinExistence type="inferred from homology"/>
<keyword evidence="7" id="KW-1185">Reference proteome</keyword>
<dbReference type="GO" id="GO:0005762">
    <property type="term" value="C:mitochondrial large ribosomal subunit"/>
    <property type="evidence" value="ECO:0007669"/>
    <property type="project" value="TreeGrafter"/>
</dbReference>
<protein>
    <submittedName>
        <fullName evidence="6">Ribosomal protein L15</fullName>
    </submittedName>
</protein>
<evidence type="ECO:0000256" key="4">
    <source>
        <dbReference type="SAM" id="MobiDB-lite"/>
    </source>
</evidence>
<accession>A0A2G5B6J4</accession>
<dbReference type="HAMAP" id="MF_01341">
    <property type="entry name" value="Ribosomal_uL15"/>
    <property type="match status" value="1"/>
</dbReference>
<dbReference type="Gene3D" id="3.100.10.10">
    <property type="match status" value="1"/>
</dbReference>
<dbReference type="STRING" id="763665.A0A2G5B6J4"/>
<dbReference type="EMBL" id="KZ303515">
    <property type="protein sequence ID" value="PIA14614.1"/>
    <property type="molecule type" value="Genomic_DNA"/>
</dbReference>
<evidence type="ECO:0000313" key="7">
    <source>
        <dbReference type="Proteomes" id="UP000242474"/>
    </source>
</evidence>
<evidence type="ECO:0000256" key="1">
    <source>
        <dbReference type="ARBA" id="ARBA00007320"/>
    </source>
</evidence>
<dbReference type="OrthoDB" id="361383at2759"/>
<dbReference type="InterPro" id="IPR036227">
    <property type="entry name" value="Ribosomal_uL15/eL18_sf"/>
</dbReference>
<organism evidence="6 7">
    <name type="scientific">Coemansia reversa (strain ATCC 12441 / NRRL 1564)</name>
    <dbReference type="NCBI Taxonomy" id="763665"/>
    <lineage>
        <taxon>Eukaryota</taxon>
        <taxon>Fungi</taxon>
        <taxon>Fungi incertae sedis</taxon>
        <taxon>Zoopagomycota</taxon>
        <taxon>Kickxellomycotina</taxon>
        <taxon>Kickxellomycetes</taxon>
        <taxon>Kickxellales</taxon>
        <taxon>Kickxellaceae</taxon>
        <taxon>Coemansia</taxon>
    </lineage>
</organism>
<feature type="domain" description="Large ribosomal subunit protein uL15/eL18" evidence="5">
    <location>
        <begin position="139"/>
        <end position="214"/>
    </location>
</feature>
<feature type="compositionally biased region" description="Basic residues" evidence="4">
    <location>
        <begin position="75"/>
        <end position="88"/>
    </location>
</feature>
<dbReference type="InterPro" id="IPR021131">
    <property type="entry name" value="Ribosomal_uL15/eL18"/>
</dbReference>
<evidence type="ECO:0000313" key="6">
    <source>
        <dbReference type="EMBL" id="PIA14614.1"/>
    </source>
</evidence>
<dbReference type="GO" id="GO:0006412">
    <property type="term" value="P:translation"/>
    <property type="evidence" value="ECO:0007669"/>
    <property type="project" value="InterPro"/>
</dbReference>
<evidence type="ECO:0000256" key="2">
    <source>
        <dbReference type="ARBA" id="ARBA00022980"/>
    </source>
</evidence>
<feature type="region of interest" description="Disordered" evidence="4">
    <location>
        <begin position="74"/>
        <end position="123"/>
    </location>
</feature>
<dbReference type="NCBIfam" id="TIGR01071">
    <property type="entry name" value="rplO_bact"/>
    <property type="match status" value="1"/>
</dbReference>
<reference evidence="6 7" key="1">
    <citation type="journal article" date="2015" name="Genome Biol. Evol.">
        <title>Phylogenomic analyses indicate that early fungi evolved digesting cell walls of algal ancestors of land plants.</title>
        <authorList>
            <person name="Chang Y."/>
            <person name="Wang S."/>
            <person name="Sekimoto S."/>
            <person name="Aerts A.L."/>
            <person name="Choi C."/>
            <person name="Clum A."/>
            <person name="LaButti K.M."/>
            <person name="Lindquist E.A."/>
            <person name="Yee Ngan C."/>
            <person name="Ohm R.A."/>
            <person name="Salamov A.A."/>
            <person name="Grigoriev I.V."/>
            <person name="Spatafora J.W."/>
            <person name="Berbee M.L."/>
        </authorList>
    </citation>
    <scope>NUCLEOTIDE SEQUENCE [LARGE SCALE GENOMIC DNA]</scope>
    <source>
        <strain evidence="6 7">NRRL 1564</strain>
    </source>
</reference>
<dbReference type="Proteomes" id="UP000242474">
    <property type="component" value="Unassembled WGS sequence"/>
</dbReference>
<sequence>MSAQSVQRTLGRLQRQFASGFNLSGYKGIFEVGSSRIQQRSRLHTSTVTAETGFQVDRPTRFVALNSLRDVQGARKIKKRLGRGHGSGHGKTCGRGQKGQKSRSGNSKPGPGFEGGQTPLTRVFPKRGFKNHMRRELQPLNLDKIQHWINTGRLDATKPITLKSIFDSNIVRFKDGVILLARGSQHLTTPITIEVSKASRLAVKRIEELGGRVVCVYHNKLAMRALLHPEKFAVLPKSAMPMTAKLRRVYEDPVHRGFLAPGIKDEYVPESFNNERRLNPNVMTA</sequence>
<keyword evidence="2 6" id="KW-0689">Ribosomal protein</keyword>
<dbReference type="InterPro" id="IPR005749">
    <property type="entry name" value="Ribosomal_uL15_bac-type"/>
</dbReference>
<evidence type="ECO:0000259" key="5">
    <source>
        <dbReference type="Pfam" id="PF00828"/>
    </source>
</evidence>
<dbReference type="Pfam" id="PF00828">
    <property type="entry name" value="Ribosomal_L27A"/>
    <property type="match status" value="1"/>
</dbReference>
<evidence type="ECO:0000256" key="3">
    <source>
        <dbReference type="ARBA" id="ARBA00023274"/>
    </source>
</evidence>